<dbReference type="Pfam" id="PF13649">
    <property type="entry name" value="Methyltransf_25"/>
    <property type="match status" value="1"/>
</dbReference>
<dbReference type="EMBL" id="HBHK01021387">
    <property type="protein sequence ID" value="CAD9698614.1"/>
    <property type="molecule type" value="Transcribed_RNA"/>
</dbReference>
<sequence>MSDQTSCGGDAGSSTREVIQVYKEYAKEYEKEKTRPWRIYMERYSMMNTILSQNPTGLDLSGKKVLDLACGEGIYSRMTAQMGADKVIGVDISQEMLDIASSHPSCSSSVALSTLEYRLGNCMSLDAMKCTLSDMQEGSFDIIICSWLFCNAKSTAEFSGFAEVIGFYLQPHTGFFLGTDNYSLADNTLGGDYYAHTHGFYKKLPEDMTVPAGKIDIHLFNPDVDKEGDMEIVMSLSNYHYPVETMARLFEQYELELSTPVRPLEVDMSIPEEDKKQFDDLVQSPSFALLQGRKKRACP</sequence>
<proteinExistence type="predicted"/>
<feature type="domain" description="Methyltransferase" evidence="1">
    <location>
        <begin position="65"/>
        <end position="152"/>
    </location>
</feature>
<protein>
    <recommendedName>
        <fullName evidence="1">Methyltransferase domain-containing protein</fullName>
    </recommendedName>
</protein>
<dbReference type="InterPro" id="IPR029063">
    <property type="entry name" value="SAM-dependent_MTases_sf"/>
</dbReference>
<dbReference type="GO" id="GO:0010420">
    <property type="term" value="F:polyprenyldihydroxybenzoate methyltransferase activity"/>
    <property type="evidence" value="ECO:0007669"/>
    <property type="project" value="TreeGrafter"/>
</dbReference>
<dbReference type="InterPro" id="IPR041698">
    <property type="entry name" value="Methyltransf_25"/>
</dbReference>
<evidence type="ECO:0000259" key="1">
    <source>
        <dbReference type="Pfam" id="PF13649"/>
    </source>
</evidence>
<dbReference type="PANTHER" id="PTHR43464:SF89">
    <property type="entry name" value="METHYLTRANSFERASE"/>
    <property type="match status" value="1"/>
</dbReference>
<organism evidence="2">
    <name type="scientific">Mucochytrium quahogii</name>
    <dbReference type="NCBI Taxonomy" id="96639"/>
    <lineage>
        <taxon>Eukaryota</taxon>
        <taxon>Sar</taxon>
        <taxon>Stramenopiles</taxon>
        <taxon>Bigyra</taxon>
        <taxon>Labyrinthulomycetes</taxon>
        <taxon>Thraustochytrida</taxon>
        <taxon>Thraustochytriidae</taxon>
        <taxon>Mucochytrium</taxon>
    </lineage>
</organism>
<name>A0A7S2SFH5_9STRA</name>
<evidence type="ECO:0000313" key="2">
    <source>
        <dbReference type="EMBL" id="CAD9698614.1"/>
    </source>
</evidence>
<dbReference type="CDD" id="cd02440">
    <property type="entry name" value="AdoMet_MTases"/>
    <property type="match status" value="1"/>
</dbReference>
<reference evidence="2" key="1">
    <citation type="submission" date="2021-01" db="EMBL/GenBank/DDBJ databases">
        <authorList>
            <person name="Corre E."/>
            <person name="Pelletier E."/>
            <person name="Niang G."/>
            <person name="Scheremetjew M."/>
            <person name="Finn R."/>
            <person name="Kale V."/>
            <person name="Holt S."/>
            <person name="Cochrane G."/>
            <person name="Meng A."/>
            <person name="Brown T."/>
            <person name="Cohen L."/>
        </authorList>
    </citation>
    <scope>NUCLEOTIDE SEQUENCE</scope>
    <source>
        <strain evidence="2">NY070348D</strain>
    </source>
</reference>
<dbReference type="AlphaFoldDB" id="A0A7S2SFH5"/>
<dbReference type="SUPFAM" id="SSF53335">
    <property type="entry name" value="S-adenosyl-L-methionine-dependent methyltransferases"/>
    <property type="match status" value="1"/>
</dbReference>
<dbReference type="Gene3D" id="3.40.50.150">
    <property type="entry name" value="Vaccinia Virus protein VP39"/>
    <property type="match status" value="1"/>
</dbReference>
<accession>A0A7S2SFH5</accession>
<dbReference type="PANTHER" id="PTHR43464">
    <property type="entry name" value="METHYLTRANSFERASE"/>
    <property type="match status" value="1"/>
</dbReference>
<gene>
    <name evidence="2" type="ORF">QSP1433_LOCUS13633</name>
</gene>